<evidence type="ECO:0000256" key="1">
    <source>
        <dbReference type="SAM" id="MobiDB-lite"/>
    </source>
</evidence>
<dbReference type="AlphaFoldDB" id="M0B167"/>
<dbReference type="InterPro" id="IPR058456">
    <property type="entry name" value="DUF8143"/>
</dbReference>
<comment type="caution">
    <text evidence="3">The sequence shown here is derived from an EMBL/GenBank/DDBJ whole genome shotgun (WGS) entry which is preliminary data.</text>
</comment>
<feature type="transmembrane region" description="Helical" evidence="2">
    <location>
        <begin position="12"/>
        <end position="35"/>
    </location>
</feature>
<keyword evidence="4" id="KW-1185">Reference proteome</keyword>
<dbReference type="PATRIC" id="fig|29540.5.peg.886"/>
<evidence type="ECO:0000313" key="3">
    <source>
        <dbReference type="EMBL" id="ELZ03978.1"/>
    </source>
</evidence>
<dbReference type="EMBL" id="AOIO01000013">
    <property type="protein sequence ID" value="ELZ03978.1"/>
    <property type="molecule type" value="Genomic_DNA"/>
</dbReference>
<accession>M0B167</accession>
<dbReference type="STRING" id="29540.C481_04391"/>
<feature type="compositionally biased region" description="Low complexity" evidence="1">
    <location>
        <begin position="74"/>
        <end position="83"/>
    </location>
</feature>
<name>M0B167_NATA1</name>
<reference evidence="3 4" key="1">
    <citation type="journal article" date="2014" name="PLoS Genet.">
        <title>Phylogenetically driven sequencing of extremely halophilic archaea reveals strategies for static and dynamic osmo-response.</title>
        <authorList>
            <person name="Becker E.A."/>
            <person name="Seitzer P.M."/>
            <person name="Tritt A."/>
            <person name="Larsen D."/>
            <person name="Krusor M."/>
            <person name="Yao A.I."/>
            <person name="Wu D."/>
            <person name="Madern D."/>
            <person name="Eisen J.A."/>
            <person name="Darling A.E."/>
            <person name="Facciotti M.T."/>
        </authorList>
    </citation>
    <scope>NUCLEOTIDE SEQUENCE [LARGE SCALE GENOMIC DNA]</scope>
    <source>
        <strain evidence="3 4">DSM 12278</strain>
    </source>
</reference>
<keyword evidence="2" id="KW-0472">Membrane</keyword>
<protein>
    <submittedName>
        <fullName evidence="3">Uncharacterized protein</fullName>
    </submittedName>
</protein>
<evidence type="ECO:0000313" key="4">
    <source>
        <dbReference type="Proteomes" id="UP000011554"/>
    </source>
</evidence>
<dbReference type="eggNOG" id="arCOG11185">
    <property type="taxonomic scope" value="Archaea"/>
</dbReference>
<proteinExistence type="predicted"/>
<keyword evidence="2" id="KW-1133">Transmembrane helix</keyword>
<gene>
    <name evidence="3" type="ORF">C481_04391</name>
</gene>
<feature type="compositionally biased region" description="Basic and acidic residues" evidence="1">
    <location>
        <begin position="45"/>
        <end position="73"/>
    </location>
</feature>
<sequence>MLYVRTENGSAPMAVTIIIVLCIGFAFMAGMYLLVESETSNPTVVDREQAEQAAKKQGGLDRDHETDDNRATRETTATGGETTHGSKTKTEPSAESRNGWEFDRE</sequence>
<dbReference type="Pfam" id="PF26467">
    <property type="entry name" value="DUF8143"/>
    <property type="match status" value="1"/>
</dbReference>
<feature type="region of interest" description="Disordered" evidence="1">
    <location>
        <begin position="40"/>
        <end position="105"/>
    </location>
</feature>
<feature type="compositionally biased region" description="Basic and acidic residues" evidence="1">
    <location>
        <begin position="88"/>
        <end position="105"/>
    </location>
</feature>
<evidence type="ECO:0000256" key="2">
    <source>
        <dbReference type="SAM" id="Phobius"/>
    </source>
</evidence>
<dbReference type="Proteomes" id="UP000011554">
    <property type="component" value="Unassembled WGS sequence"/>
</dbReference>
<organism evidence="3 4">
    <name type="scientific">Natrialba asiatica (strain ATCC 700177 / DSM 12278 / JCM 9576 / FERM P-10747 / NBRC 102637 / 172P1)</name>
    <dbReference type="NCBI Taxonomy" id="29540"/>
    <lineage>
        <taxon>Archaea</taxon>
        <taxon>Methanobacteriati</taxon>
        <taxon>Methanobacteriota</taxon>
        <taxon>Stenosarchaea group</taxon>
        <taxon>Halobacteria</taxon>
        <taxon>Halobacteriales</taxon>
        <taxon>Natrialbaceae</taxon>
        <taxon>Natrialba</taxon>
    </lineage>
</organism>
<keyword evidence="2" id="KW-0812">Transmembrane</keyword>